<proteinExistence type="inferred from homology"/>
<dbReference type="InterPro" id="IPR000522">
    <property type="entry name" value="ABC_transptr_permease_BtuC"/>
</dbReference>
<reference evidence="9" key="1">
    <citation type="submission" date="2016-08" db="EMBL/GenBank/DDBJ databases">
        <title>Complete Genome Seqeunce of Paenibacillus sp. BIHB 4019 from tea rhizoplane.</title>
        <authorList>
            <person name="Thakur R."/>
            <person name="Swarnkar M.K."/>
            <person name="Gulati A."/>
        </authorList>
    </citation>
    <scope>NUCLEOTIDE SEQUENCE [LARGE SCALE GENOMIC DNA]</scope>
    <source>
        <strain evidence="9">BIHB4019</strain>
    </source>
</reference>
<feature type="transmembrane region" description="Helical" evidence="8">
    <location>
        <begin position="303"/>
        <end position="321"/>
    </location>
</feature>
<evidence type="ECO:0000256" key="5">
    <source>
        <dbReference type="ARBA" id="ARBA00022692"/>
    </source>
</evidence>
<keyword evidence="5 8" id="KW-0812">Transmembrane</keyword>
<dbReference type="GO" id="GO:0022857">
    <property type="term" value="F:transmembrane transporter activity"/>
    <property type="evidence" value="ECO:0007669"/>
    <property type="project" value="InterPro"/>
</dbReference>
<organism evidence="9">
    <name type="scientific">Paenibacillus sp. BIHB 4019</name>
    <dbReference type="NCBI Taxonomy" id="1870819"/>
    <lineage>
        <taxon>Bacteria</taxon>
        <taxon>Bacillati</taxon>
        <taxon>Bacillota</taxon>
        <taxon>Bacilli</taxon>
        <taxon>Bacillales</taxon>
        <taxon>Paenibacillaceae</taxon>
        <taxon>Paenibacillus</taxon>
    </lineage>
</organism>
<evidence type="ECO:0000256" key="4">
    <source>
        <dbReference type="ARBA" id="ARBA00022475"/>
    </source>
</evidence>
<keyword evidence="7 8" id="KW-0472">Membrane</keyword>
<keyword evidence="6 8" id="KW-1133">Transmembrane helix</keyword>
<keyword evidence="3" id="KW-0813">Transport</keyword>
<evidence type="ECO:0000256" key="8">
    <source>
        <dbReference type="SAM" id="Phobius"/>
    </source>
</evidence>
<evidence type="ECO:0000256" key="2">
    <source>
        <dbReference type="ARBA" id="ARBA00007935"/>
    </source>
</evidence>
<feature type="transmembrane region" description="Helical" evidence="8">
    <location>
        <begin position="90"/>
        <end position="108"/>
    </location>
</feature>
<dbReference type="RefSeq" id="WP_099518830.1">
    <property type="nucleotide sequence ID" value="NZ_CP016808.1"/>
</dbReference>
<dbReference type="AlphaFoldDB" id="A0A1B2DIU4"/>
<name>A0A1B2DIU4_9BACL</name>
<dbReference type="FunFam" id="1.10.3470.10:FF:000001">
    <property type="entry name" value="Vitamin B12 ABC transporter permease BtuC"/>
    <property type="match status" value="1"/>
</dbReference>
<protein>
    <submittedName>
        <fullName evidence="9">Iron-dicitrate transporter subunit FecD</fullName>
    </submittedName>
</protein>
<feature type="transmembrane region" description="Helical" evidence="8">
    <location>
        <begin position="194"/>
        <end position="213"/>
    </location>
</feature>
<feature type="transmembrane region" description="Helical" evidence="8">
    <location>
        <begin position="7"/>
        <end position="27"/>
    </location>
</feature>
<dbReference type="InterPro" id="IPR037294">
    <property type="entry name" value="ABC_BtuC-like"/>
</dbReference>
<feature type="transmembrane region" description="Helical" evidence="8">
    <location>
        <begin position="60"/>
        <end position="81"/>
    </location>
</feature>
<dbReference type="SUPFAM" id="SSF81345">
    <property type="entry name" value="ABC transporter involved in vitamin B12 uptake, BtuC"/>
    <property type="match status" value="1"/>
</dbReference>
<feature type="transmembrane region" description="Helical" evidence="8">
    <location>
        <begin position="146"/>
        <end position="165"/>
    </location>
</feature>
<feature type="transmembrane region" description="Helical" evidence="8">
    <location>
        <begin position="233"/>
        <end position="262"/>
    </location>
</feature>
<keyword evidence="4" id="KW-1003">Cell membrane</keyword>
<dbReference type="Pfam" id="PF01032">
    <property type="entry name" value="FecCD"/>
    <property type="match status" value="1"/>
</dbReference>
<dbReference type="CDD" id="cd06550">
    <property type="entry name" value="TM_ABC_iron-siderophores_like"/>
    <property type="match status" value="1"/>
</dbReference>
<dbReference type="PANTHER" id="PTHR30472">
    <property type="entry name" value="FERRIC ENTEROBACTIN TRANSPORT SYSTEM PERMEASE PROTEIN"/>
    <property type="match status" value="1"/>
</dbReference>
<dbReference type="PANTHER" id="PTHR30472:SF37">
    <property type="entry name" value="FE(3+) DICITRATE TRANSPORT SYSTEM PERMEASE PROTEIN FECD-RELATED"/>
    <property type="match status" value="1"/>
</dbReference>
<dbReference type="GO" id="GO:0005886">
    <property type="term" value="C:plasma membrane"/>
    <property type="evidence" value="ECO:0007669"/>
    <property type="project" value="UniProtKB-SubCell"/>
</dbReference>
<evidence type="ECO:0000256" key="1">
    <source>
        <dbReference type="ARBA" id="ARBA00004651"/>
    </source>
</evidence>
<evidence type="ECO:0000313" key="9">
    <source>
        <dbReference type="EMBL" id="ANY67644.1"/>
    </source>
</evidence>
<comment type="similarity">
    <text evidence="2">Belongs to the binding-protein-dependent transport system permease family. FecCD subfamily.</text>
</comment>
<dbReference type="GO" id="GO:0033214">
    <property type="term" value="P:siderophore-iron import into cell"/>
    <property type="evidence" value="ECO:0007669"/>
    <property type="project" value="TreeGrafter"/>
</dbReference>
<evidence type="ECO:0000256" key="3">
    <source>
        <dbReference type="ARBA" id="ARBA00022448"/>
    </source>
</evidence>
<sequence>MRRVRPSILIVVLLAVTGIIAFCAVGIGSQYVSPGETISILRGSNSEYAYIVNHFRIPRVILALLAGAGLAVSGVILQSILRNPLASPDVIGITKGAGLAAVSVIVFLPNSPIFILPVSAFVGAALVAVVLMVFTHKSGAKSSTLALVGIALGAICQAATEFILIKFPVNANVMLLWLAGSLWGRGWDQLYGLLPWFILLIPIVIGMSLKLDVLHFGDDIATGLGVKSNRARYILLSIAVALAGLCVATVGSVGFVGLIAPHMAKRIVGPKHKYSLPVAALCGGLLLVIADSIGRGLAPPIEIPVGILTAIIGVPYFIYLLRFEQKRK</sequence>
<gene>
    <name evidence="9" type="primary">fecD</name>
    <name evidence="9" type="ORF">BBD42_15020</name>
</gene>
<feature type="transmembrane region" description="Helical" evidence="8">
    <location>
        <begin position="114"/>
        <end position="134"/>
    </location>
</feature>
<dbReference type="Gene3D" id="1.10.3470.10">
    <property type="entry name" value="ABC transporter involved in vitamin B12 uptake, BtuC"/>
    <property type="match status" value="1"/>
</dbReference>
<dbReference type="EMBL" id="CP016808">
    <property type="protein sequence ID" value="ANY67644.1"/>
    <property type="molecule type" value="Genomic_DNA"/>
</dbReference>
<accession>A0A1B2DIU4</accession>
<evidence type="ECO:0000256" key="6">
    <source>
        <dbReference type="ARBA" id="ARBA00022989"/>
    </source>
</evidence>
<comment type="subcellular location">
    <subcellularLocation>
        <location evidence="1">Cell membrane</location>
        <topology evidence="1">Multi-pass membrane protein</topology>
    </subcellularLocation>
</comment>
<evidence type="ECO:0000256" key="7">
    <source>
        <dbReference type="ARBA" id="ARBA00023136"/>
    </source>
</evidence>